<dbReference type="InterPro" id="IPR050107">
    <property type="entry name" value="ABC_carbohydrate_import_ATPase"/>
</dbReference>
<name>X1TJI8_9ZZZZ</name>
<dbReference type="AlphaFoldDB" id="X1TJI8"/>
<proteinExistence type="predicted"/>
<dbReference type="Pfam" id="PF00005">
    <property type="entry name" value="ABC_tran"/>
    <property type="match status" value="1"/>
</dbReference>
<protein>
    <recommendedName>
        <fullName evidence="7">ABC transporter domain-containing protein</fullName>
    </recommendedName>
</protein>
<feature type="non-terminal residue" evidence="8">
    <location>
        <position position="60"/>
    </location>
</feature>
<dbReference type="GO" id="GO:0005524">
    <property type="term" value="F:ATP binding"/>
    <property type="evidence" value="ECO:0007669"/>
    <property type="project" value="UniProtKB-KW"/>
</dbReference>
<dbReference type="InterPro" id="IPR027417">
    <property type="entry name" value="P-loop_NTPase"/>
</dbReference>
<organism evidence="8">
    <name type="scientific">marine sediment metagenome</name>
    <dbReference type="NCBI Taxonomy" id="412755"/>
    <lineage>
        <taxon>unclassified sequences</taxon>
        <taxon>metagenomes</taxon>
        <taxon>ecological metagenomes</taxon>
    </lineage>
</organism>
<keyword evidence="6" id="KW-0472">Membrane</keyword>
<dbReference type="InterPro" id="IPR003439">
    <property type="entry name" value="ABC_transporter-like_ATP-bd"/>
</dbReference>
<feature type="domain" description="ABC transporter" evidence="7">
    <location>
        <begin position="4"/>
        <end position="32"/>
    </location>
</feature>
<evidence type="ECO:0000256" key="3">
    <source>
        <dbReference type="ARBA" id="ARBA00022741"/>
    </source>
</evidence>
<keyword evidence="3" id="KW-0547">Nucleotide-binding</keyword>
<evidence type="ECO:0000256" key="4">
    <source>
        <dbReference type="ARBA" id="ARBA00022840"/>
    </source>
</evidence>
<evidence type="ECO:0000256" key="2">
    <source>
        <dbReference type="ARBA" id="ARBA00022475"/>
    </source>
</evidence>
<dbReference type="Gene3D" id="3.40.50.300">
    <property type="entry name" value="P-loop containing nucleotide triphosphate hydrolases"/>
    <property type="match status" value="1"/>
</dbReference>
<keyword evidence="5" id="KW-1278">Translocase</keyword>
<reference evidence="8" key="1">
    <citation type="journal article" date="2014" name="Front. Microbiol.">
        <title>High frequency of phylogenetically diverse reductive dehalogenase-homologous genes in deep subseafloor sedimentary metagenomes.</title>
        <authorList>
            <person name="Kawai M."/>
            <person name="Futagami T."/>
            <person name="Toyoda A."/>
            <person name="Takaki Y."/>
            <person name="Nishi S."/>
            <person name="Hori S."/>
            <person name="Arai W."/>
            <person name="Tsubouchi T."/>
            <person name="Morono Y."/>
            <person name="Uchiyama I."/>
            <person name="Ito T."/>
            <person name="Fujiyama A."/>
            <person name="Inagaki F."/>
            <person name="Takami H."/>
        </authorList>
    </citation>
    <scope>NUCLEOTIDE SEQUENCE</scope>
    <source>
        <strain evidence="8">Expedition CK06-06</strain>
    </source>
</reference>
<dbReference type="SUPFAM" id="SSF52540">
    <property type="entry name" value="P-loop containing nucleoside triphosphate hydrolases"/>
    <property type="match status" value="1"/>
</dbReference>
<evidence type="ECO:0000256" key="6">
    <source>
        <dbReference type="ARBA" id="ARBA00023136"/>
    </source>
</evidence>
<sequence>MAINLSGGNQQKVIISRWLAINPKILIVDEITRGIDVGAKHEIYQILQNLRKKGISILFV</sequence>
<evidence type="ECO:0000259" key="7">
    <source>
        <dbReference type="Pfam" id="PF00005"/>
    </source>
</evidence>
<gene>
    <name evidence="8" type="ORF">S12H4_50384</name>
</gene>
<dbReference type="PANTHER" id="PTHR43790:SF3">
    <property type="entry name" value="D-ALLOSE IMPORT ATP-BINDING PROTEIN ALSA-RELATED"/>
    <property type="match status" value="1"/>
</dbReference>
<comment type="caution">
    <text evidence="8">The sequence shown here is derived from an EMBL/GenBank/DDBJ whole genome shotgun (WGS) entry which is preliminary data.</text>
</comment>
<evidence type="ECO:0000313" key="8">
    <source>
        <dbReference type="EMBL" id="GAJ05458.1"/>
    </source>
</evidence>
<dbReference type="GO" id="GO:0016887">
    <property type="term" value="F:ATP hydrolysis activity"/>
    <property type="evidence" value="ECO:0007669"/>
    <property type="project" value="InterPro"/>
</dbReference>
<keyword evidence="2" id="KW-1003">Cell membrane</keyword>
<accession>X1TJI8</accession>
<evidence type="ECO:0000256" key="1">
    <source>
        <dbReference type="ARBA" id="ARBA00022448"/>
    </source>
</evidence>
<keyword evidence="4" id="KW-0067">ATP-binding</keyword>
<dbReference type="EMBL" id="BARW01031717">
    <property type="protein sequence ID" value="GAJ05458.1"/>
    <property type="molecule type" value="Genomic_DNA"/>
</dbReference>
<evidence type="ECO:0000256" key="5">
    <source>
        <dbReference type="ARBA" id="ARBA00022967"/>
    </source>
</evidence>
<dbReference type="PANTHER" id="PTHR43790">
    <property type="entry name" value="CARBOHYDRATE TRANSPORT ATP-BINDING PROTEIN MG119-RELATED"/>
    <property type="match status" value="1"/>
</dbReference>
<keyword evidence="1" id="KW-0813">Transport</keyword>